<dbReference type="SUPFAM" id="SSF52540">
    <property type="entry name" value="P-loop containing nucleoside triphosphate hydrolases"/>
    <property type="match status" value="1"/>
</dbReference>
<dbReference type="FunFam" id="3.40.50.300:FF:000399">
    <property type="entry name" value="YLP motif containing 1"/>
    <property type="match status" value="1"/>
</dbReference>
<feature type="compositionally biased region" description="Acidic residues" evidence="13">
    <location>
        <begin position="286"/>
        <end position="316"/>
    </location>
</feature>
<evidence type="ECO:0000256" key="1">
    <source>
        <dbReference type="ARBA" id="ARBA00004324"/>
    </source>
</evidence>
<evidence type="ECO:0000256" key="12">
    <source>
        <dbReference type="ARBA" id="ARBA00083294"/>
    </source>
</evidence>
<dbReference type="Gene3D" id="3.40.50.300">
    <property type="entry name" value="P-loop containing nucleotide triphosphate hydrolases"/>
    <property type="match status" value="1"/>
</dbReference>
<keyword evidence="4" id="KW-1017">Isopeptide bond</keyword>
<evidence type="ECO:0000256" key="8">
    <source>
        <dbReference type="ARBA" id="ARBA00023242"/>
    </source>
</evidence>
<feature type="compositionally biased region" description="Basic and acidic residues" evidence="13">
    <location>
        <begin position="1"/>
        <end position="22"/>
    </location>
</feature>
<dbReference type="InterPro" id="IPR026314">
    <property type="entry name" value="YLP_motif_con_p1"/>
</dbReference>
<dbReference type="PANTHER" id="PTHR13413">
    <property type="entry name" value="YLP MOTIF CONTAINING PROTEIN NUCLEAR PROTEIN ZAP"/>
    <property type="match status" value="1"/>
</dbReference>
<dbReference type="InterPro" id="IPR027417">
    <property type="entry name" value="P-loop_NTPase"/>
</dbReference>
<feature type="region of interest" description="Disordered" evidence="13">
    <location>
        <begin position="1"/>
        <end position="84"/>
    </location>
</feature>
<dbReference type="GO" id="GO:0016607">
    <property type="term" value="C:nuclear speck"/>
    <property type="evidence" value="ECO:0007669"/>
    <property type="project" value="UniProtKB-SubCell"/>
</dbReference>
<keyword evidence="7" id="KW-0804">Transcription</keyword>
<evidence type="ECO:0000313" key="15">
    <source>
        <dbReference type="Proteomes" id="UP000235965"/>
    </source>
</evidence>
<evidence type="ECO:0000313" key="14">
    <source>
        <dbReference type="EMBL" id="PNF19985.1"/>
    </source>
</evidence>
<feature type="compositionally biased region" description="Basic and acidic residues" evidence="13">
    <location>
        <begin position="28"/>
        <end position="43"/>
    </location>
</feature>
<keyword evidence="5" id="KW-0832">Ubl conjugation</keyword>
<keyword evidence="15" id="KW-1185">Reference proteome</keyword>
<evidence type="ECO:0000256" key="13">
    <source>
        <dbReference type="SAM" id="MobiDB-lite"/>
    </source>
</evidence>
<gene>
    <name evidence="14" type="ORF">B7P43_G08658</name>
</gene>
<feature type="compositionally biased region" description="Basic and acidic residues" evidence="13">
    <location>
        <begin position="317"/>
        <end position="333"/>
    </location>
</feature>
<evidence type="ECO:0000256" key="4">
    <source>
        <dbReference type="ARBA" id="ARBA00022499"/>
    </source>
</evidence>
<evidence type="ECO:0000256" key="3">
    <source>
        <dbReference type="ARBA" id="ARBA00022491"/>
    </source>
</evidence>
<feature type="compositionally biased region" description="Basic and acidic residues" evidence="13">
    <location>
        <begin position="50"/>
        <end position="62"/>
    </location>
</feature>
<accession>A0A2J7PUG5</accession>
<evidence type="ECO:0000256" key="6">
    <source>
        <dbReference type="ARBA" id="ARBA00023015"/>
    </source>
</evidence>
<comment type="subunit">
    <text evidence="10">Interacts with PPP1CA and NCOA5. Forms a complex with ILF2, ILF3, KHDRBS1, RBMX, NCOA5 and PPP1CA.</text>
</comment>
<reference evidence="14 15" key="1">
    <citation type="submission" date="2017-12" db="EMBL/GenBank/DDBJ databases">
        <title>Hemimetabolous genomes reveal molecular basis of termite eusociality.</title>
        <authorList>
            <person name="Harrison M.C."/>
            <person name="Jongepier E."/>
            <person name="Robertson H.M."/>
            <person name="Arning N."/>
            <person name="Bitard-Feildel T."/>
            <person name="Chao H."/>
            <person name="Childers C.P."/>
            <person name="Dinh H."/>
            <person name="Doddapaneni H."/>
            <person name="Dugan S."/>
            <person name="Gowin J."/>
            <person name="Greiner C."/>
            <person name="Han Y."/>
            <person name="Hu H."/>
            <person name="Hughes D.S.T."/>
            <person name="Huylmans A.-K."/>
            <person name="Kemena C."/>
            <person name="Kremer L.P.M."/>
            <person name="Lee S.L."/>
            <person name="Lopez-Ezquerra A."/>
            <person name="Mallet L."/>
            <person name="Monroy-Kuhn J.M."/>
            <person name="Moser A."/>
            <person name="Murali S.C."/>
            <person name="Muzny D.M."/>
            <person name="Otani S."/>
            <person name="Piulachs M.-D."/>
            <person name="Poelchau M."/>
            <person name="Qu J."/>
            <person name="Schaub F."/>
            <person name="Wada-Katsumata A."/>
            <person name="Worley K.C."/>
            <person name="Xie Q."/>
            <person name="Ylla G."/>
            <person name="Poulsen M."/>
            <person name="Gibbs R.A."/>
            <person name="Schal C."/>
            <person name="Richards S."/>
            <person name="Belles X."/>
            <person name="Korb J."/>
            <person name="Bornberg-Bauer E."/>
        </authorList>
    </citation>
    <scope>NUCLEOTIDE SEQUENCE [LARGE SCALE GENOMIC DNA]</scope>
    <source>
        <tissue evidence="14">Whole body</tissue>
    </source>
</reference>
<dbReference type="OrthoDB" id="513595at2759"/>
<keyword evidence="6" id="KW-0805">Transcription regulation</keyword>
<evidence type="ECO:0000256" key="2">
    <source>
        <dbReference type="ARBA" id="ARBA00022481"/>
    </source>
</evidence>
<evidence type="ECO:0000256" key="5">
    <source>
        <dbReference type="ARBA" id="ARBA00022843"/>
    </source>
</evidence>
<feature type="compositionally biased region" description="Pro residues" evidence="13">
    <location>
        <begin position="66"/>
        <end position="83"/>
    </location>
</feature>
<protein>
    <recommendedName>
        <fullName evidence="11">YLP motif-containing protein 1</fullName>
    </recommendedName>
    <alternativeName>
        <fullName evidence="12">Nuclear protein ZAP3</fullName>
    </alternativeName>
</protein>
<organism evidence="14 15">
    <name type="scientific">Cryptotermes secundus</name>
    <dbReference type="NCBI Taxonomy" id="105785"/>
    <lineage>
        <taxon>Eukaryota</taxon>
        <taxon>Metazoa</taxon>
        <taxon>Ecdysozoa</taxon>
        <taxon>Arthropoda</taxon>
        <taxon>Hexapoda</taxon>
        <taxon>Insecta</taxon>
        <taxon>Pterygota</taxon>
        <taxon>Neoptera</taxon>
        <taxon>Polyneoptera</taxon>
        <taxon>Dictyoptera</taxon>
        <taxon>Blattodea</taxon>
        <taxon>Blattoidea</taxon>
        <taxon>Termitoidae</taxon>
        <taxon>Kalotermitidae</taxon>
        <taxon>Cryptotermitinae</taxon>
        <taxon>Cryptotermes</taxon>
    </lineage>
</organism>
<feature type="region of interest" description="Disordered" evidence="13">
    <location>
        <begin position="286"/>
        <end position="333"/>
    </location>
</feature>
<evidence type="ECO:0000256" key="7">
    <source>
        <dbReference type="ARBA" id="ARBA00023163"/>
    </source>
</evidence>
<sequence length="333" mass="38323">MDSDVGREDRGKDKWEEEDRYRNSGGDRWVRRDREKDGDRDSYKGSSSGRYRESNKKEDSSHGDFPAPPDAPPPPTFASPVPPSESQVRAVLVEDLLCPPGRATRPARLVILLRGPPGSGKTFVAKLIKDKEVEMGGSAPRILALDDYFMVETEKEEKDPETGRKVITKVMEYEYEAAMEKHYRSSLLKAFRKTVNDGYFPFIIVDCVNHQVKHFEEMWSYAKQKGFQVYICEMDIDVSMCTKRNIHNRTEEDIADIVKNWEETPRHHLRIDIRSLLQSVAITEVEMEDTTAEDDKEEELKEGDDEKEEDSQDGDEDVTKHVPRDYEHGLCLC</sequence>
<dbReference type="Pfam" id="PF13671">
    <property type="entry name" value="AAA_33"/>
    <property type="match status" value="1"/>
</dbReference>
<dbReference type="PANTHER" id="PTHR13413:SF0">
    <property type="entry name" value="YLP MOTIF-CONTAINING PROTEIN 1"/>
    <property type="match status" value="1"/>
</dbReference>
<dbReference type="GO" id="GO:0032204">
    <property type="term" value="P:regulation of telomere maintenance"/>
    <property type="evidence" value="ECO:0007669"/>
    <property type="project" value="TreeGrafter"/>
</dbReference>
<keyword evidence="3" id="KW-0678">Repressor</keyword>
<evidence type="ECO:0000256" key="9">
    <source>
        <dbReference type="ARBA" id="ARBA00058677"/>
    </source>
</evidence>
<comment type="subcellular location">
    <subcellularLocation>
        <location evidence="1">Nucleus speckle</location>
    </subcellularLocation>
</comment>
<dbReference type="EMBL" id="NEVH01021197">
    <property type="protein sequence ID" value="PNF19985.1"/>
    <property type="molecule type" value="Genomic_DNA"/>
</dbReference>
<keyword evidence="8" id="KW-0539">Nucleus</keyword>
<evidence type="ECO:0000256" key="11">
    <source>
        <dbReference type="ARBA" id="ARBA00068971"/>
    </source>
</evidence>
<dbReference type="Proteomes" id="UP000235965">
    <property type="component" value="Unassembled WGS sequence"/>
</dbReference>
<proteinExistence type="predicted"/>
<dbReference type="AlphaFoldDB" id="A0A2J7PUG5"/>
<comment type="caution">
    <text evidence="14">The sequence shown here is derived from an EMBL/GenBank/DDBJ whole genome shotgun (WGS) entry which is preliminary data.</text>
</comment>
<name>A0A2J7PUG5_9NEOP</name>
<keyword evidence="2" id="KW-0488">Methylation</keyword>
<comment type="function">
    <text evidence="9">Plays a role in the reduction of telomerase activity during differentiation of embryonic stem cells by binding to the core promoter of TERT and controlling its down-regulation.</text>
</comment>
<evidence type="ECO:0000256" key="10">
    <source>
        <dbReference type="ARBA" id="ARBA00065932"/>
    </source>
</evidence>